<dbReference type="Proteomes" id="UP000185990">
    <property type="component" value="Unassembled WGS sequence"/>
</dbReference>
<evidence type="ECO:0000313" key="2">
    <source>
        <dbReference type="EMBL" id="OKA20448.1"/>
    </source>
</evidence>
<dbReference type="EMBL" id="MPJC01000008">
    <property type="protein sequence ID" value="OKA20448.1"/>
    <property type="molecule type" value="Genomic_DNA"/>
</dbReference>
<protein>
    <recommendedName>
        <fullName evidence="6">Chemotaxis protein</fullName>
    </recommendedName>
</protein>
<dbReference type="KEGG" id="ppsy:AOC04_05030"/>
<organism evidence="3 4">
    <name type="scientific">Pseudomonas versuta</name>
    <dbReference type="NCBI Taxonomy" id="1788301"/>
    <lineage>
        <taxon>Bacteria</taxon>
        <taxon>Pseudomonadati</taxon>
        <taxon>Pseudomonadota</taxon>
        <taxon>Gammaproteobacteria</taxon>
        <taxon>Pseudomonadales</taxon>
        <taxon>Pseudomonadaceae</taxon>
        <taxon>Pseudomonas</taxon>
    </lineage>
</organism>
<dbReference type="Proteomes" id="UP000186677">
    <property type="component" value="Unassembled WGS sequence"/>
</dbReference>
<proteinExistence type="predicted"/>
<comment type="caution">
    <text evidence="3">The sequence shown here is derived from an EMBL/GenBank/DDBJ whole genome shotgun (WGS) entry which is preliminary data.</text>
</comment>
<evidence type="ECO:0000313" key="4">
    <source>
        <dbReference type="Proteomes" id="UP000185990"/>
    </source>
</evidence>
<evidence type="ECO:0000256" key="1">
    <source>
        <dbReference type="SAM" id="Coils"/>
    </source>
</evidence>
<evidence type="ECO:0008006" key="6">
    <source>
        <dbReference type="Google" id="ProtNLM"/>
    </source>
</evidence>
<name>A0A0M4QDD5_9PSED</name>
<evidence type="ECO:0000313" key="5">
    <source>
        <dbReference type="Proteomes" id="UP000186677"/>
    </source>
</evidence>
<gene>
    <name evidence="2" type="ORF">BOH73_15060</name>
    <name evidence="3" type="ORF">BOH74_03960</name>
</gene>
<sequence length="130" mass="13424">MADQDTEPGQAAAPAEGVKVVISGAAMKLAKAQKDQNDDIEGSGLPDQVQKILKMIREIKKQIAEKQAQLQQVMANSSLNPEQAKAQAAGLQAAIAGLSAALLNANASLVKAMKDLSGEDALKATSLMAS</sequence>
<keyword evidence="1" id="KW-0175">Coiled coil</keyword>
<dbReference type="RefSeq" id="WP_060696872.1">
    <property type="nucleotide sequence ID" value="NZ_CP012676.1"/>
</dbReference>
<reference evidence="3 4" key="1">
    <citation type="submission" date="2016-11" db="EMBL/GenBank/DDBJ databases">
        <title>Draft genome of Pseudomonas versuta A4R1.12.</title>
        <authorList>
            <person name="See-Too W.-S."/>
        </authorList>
    </citation>
    <scope>NUCLEOTIDE SEQUENCE [LARGE SCALE GENOMIC DNA]</scope>
    <source>
        <strain evidence="3 4">A4R1.12</strain>
    </source>
</reference>
<accession>A0A0M4QDD5</accession>
<reference evidence="2 5" key="2">
    <citation type="submission" date="2016-11" db="EMBL/GenBank/DDBJ databases">
        <title>Draft genome of Pseudomonas versuta A4R1.5.</title>
        <authorList>
            <person name="See-Too W.-S."/>
        </authorList>
    </citation>
    <scope>NUCLEOTIDE SEQUENCE [LARGE SCALE GENOMIC DNA]</scope>
    <source>
        <strain evidence="2 5">A4R1.5</strain>
    </source>
</reference>
<feature type="coiled-coil region" evidence="1">
    <location>
        <begin position="49"/>
        <end position="76"/>
    </location>
</feature>
<dbReference type="OrthoDB" id="6903874at2"/>
<accession>A0A1Q4KH14</accession>
<dbReference type="AlphaFoldDB" id="A0A0M4QDD5"/>
<keyword evidence="5" id="KW-1185">Reference proteome</keyword>
<evidence type="ECO:0000313" key="3">
    <source>
        <dbReference type="EMBL" id="OKA28143.1"/>
    </source>
</evidence>
<dbReference type="EMBL" id="MPJD01000005">
    <property type="protein sequence ID" value="OKA28143.1"/>
    <property type="molecule type" value="Genomic_DNA"/>
</dbReference>